<evidence type="ECO:0000256" key="1">
    <source>
        <dbReference type="SAM" id="SignalP"/>
    </source>
</evidence>
<organism evidence="2 3">
    <name type="scientific">Paraphoma chrysanthemicola</name>
    <dbReference type="NCBI Taxonomy" id="798071"/>
    <lineage>
        <taxon>Eukaryota</taxon>
        <taxon>Fungi</taxon>
        <taxon>Dikarya</taxon>
        <taxon>Ascomycota</taxon>
        <taxon>Pezizomycotina</taxon>
        <taxon>Dothideomycetes</taxon>
        <taxon>Pleosporomycetidae</taxon>
        <taxon>Pleosporales</taxon>
        <taxon>Pleosporineae</taxon>
        <taxon>Phaeosphaeriaceae</taxon>
        <taxon>Paraphoma</taxon>
    </lineage>
</organism>
<sequence length="111" mass="12670">MQIQGFLPNRIIARCLLLQLVFSSLANLLHPCHDNLLESSTAASHPRIPGRSHNSTRVQLHTLLPPHISNMTHHRYLTIPIPNNNKMNFRLFNLLITPPSHTIHKLSHIQT</sequence>
<evidence type="ECO:0008006" key="4">
    <source>
        <dbReference type="Google" id="ProtNLM"/>
    </source>
</evidence>
<proteinExistence type="predicted"/>
<gene>
    <name evidence="2" type="ORF">FB567DRAFT_538510</name>
</gene>
<evidence type="ECO:0000313" key="3">
    <source>
        <dbReference type="Proteomes" id="UP000813461"/>
    </source>
</evidence>
<feature type="chain" id="PRO_5035436657" description="Secreted protein" evidence="1">
    <location>
        <begin position="27"/>
        <end position="111"/>
    </location>
</feature>
<dbReference type="AlphaFoldDB" id="A0A8K0VSP9"/>
<keyword evidence="3" id="KW-1185">Reference proteome</keyword>
<keyword evidence="1" id="KW-0732">Signal</keyword>
<reference evidence="2" key="1">
    <citation type="journal article" date="2021" name="Nat. Commun.">
        <title>Genetic determinants of endophytism in the Arabidopsis root mycobiome.</title>
        <authorList>
            <person name="Mesny F."/>
            <person name="Miyauchi S."/>
            <person name="Thiergart T."/>
            <person name="Pickel B."/>
            <person name="Atanasova L."/>
            <person name="Karlsson M."/>
            <person name="Huettel B."/>
            <person name="Barry K.W."/>
            <person name="Haridas S."/>
            <person name="Chen C."/>
            <person name="Bauer D."/>
            <person name="Andreopoulos W."/>
            <person name="Pangilinan J."/>
            <person name="LaButti K."/>
            <person name="Riley R."/>
            <person name="Lipzen A."/>
            <person name="Clum A."/>
            <person name="Drula E."/>
            <person name="Henrissat B."/>
            <person name="Kohler A."/>
            <person name="Grigoriev I.V."/>
            <person name="Martin F.M."/>
            <person name="Hacquard S."/>
        </authorList>
    </citation>
    <scope>NUCLEOTIDE SEQUENCE</scope>
    <source>
        <strain evidence="2">MPI-SDFR-AT-0120</strain>
    </source>
</reference>
<feature type="signal peptide" evidence="1">
    <location>
        <begin position="1"/>
        <end position="26"/>
    </location>
</feature>
<comment type="caution">
    <text evidence="2">The sequence shown here is derived from an EMBL/GenBank/DDBJ whole genome shotgun (WGS) entry which is preliminary data.</text>
</comment>
<protein>
    <recommendedName>
        <fullName evidence="4">Secreted protein</fullName>
    </recommendedName>
</protein>
<accession>A0A8K0VSP9</accession>
<dbReference type="EMBL" id="JAGMVJ010000024">
    <property type="protein sequence ID" value="KAH7071623.1"/>
    <property type="molecule type" value="Genomic_DNA"/>
</dbReference>
<dbReference type="Proteomes" id="UP000813461">
    <property type="component" value="Unassembled WGS sequence"/>
</dbReference>
<name>A0A8K0VSP9_9PLEO</name>
<evidence type="ECO:0000313" key="2">
    <source>
        <dbReference type="EMBL" id="KAH7071623.1"/>
    </source>
</evidence>